<evidence type="ECO:0000313" key="3">
    <source>
        <dbReference type="Proteomes" id="UP001175353"/>
    </source>
</evidence>
<keyword evidence="1" id="KW-0812">Transmembrane</keyword>
<accession>A0AAN6K2Z8</accession>
<feature type="transmembrane region" description="Helical" evidence="1">
    <location>
        <begin position="40"/>
        <end position="61"/>
    </location>
</feature>
<comment type="caution">
    <text evidence="2">The sequence shown here is derived from an EMBL/GenBank/DDBJ whole genome shotgun (WGS) entry which is preliminary data.</text>
</comment>
<dbReference type="AlphaFoldDB" id="A0AAN6K2Z8"/>
<organism evidence="2 3">
    <name type="scientific">Friedmanniomyces endolithicus</name>
    <dbReference type="NCBI Taxonomy" id="329885"/>
    <lineage>
        <taxon>Eukaryota</taxon>
        <taxon>Fungi</taxon>
        <taxon>Dikarya</taxon>
        <taxon>Ascomycota</taxon>
        <taxon>Pezizomycotina</taxon>
        <taxon>Dothideomycetes</taxon>
        <taxon>Dothideomycetidae</taxon>
        <taxon>Mycosphaerellales</taxon>
        <taxon>Teratosphaeriaceae</taxon>
        <taxon>Friedmanniomyces</taxon>
    </lineage>
</organism>
<name>A0AAN6K2Z8_9PEZI</name>
<protein>
    <submittedName>
        <fullName evidence="2">Uncharacterized protein</fullName>
    </submittedName>
</protein>
<sequence length="115" mass="12259">MATPFLQPDMSSPYAPPSPITNVTFPGYRNVYVYSAAELWLAYGLAVLSIVLSVIAGFYAIHNNQAAYSNKVSTVLRARATAQISELIGDNGTGRDPLPERLAKAKVVLGSATLS</sequence>
<keyword evidence="1" id="KW-1133">Transmembrane helix</keyword>
<dbReference type="Proteomes" id="UP001175353">
    <property type="component" value="Unassembled WGS sequence"/>
</dbReference>
<keyword evidence="1" id="KW-0472">Membrane</keyword>
<evidence type="ECO:0000313" key="2">
    <source>
        <dbReference type="EMBL" id="KAK0950686.1"/>
    </source>
</evidence>
<dbReference type="EMBL" id="JAUJLE010000791">
    <property type="protein sequence ID" value="KAK0950686.1"/>
    <property type="molecule type" value="Genomic_DNA"/>
</dbReference>
<evidence type="ECO:0000256" key="1">
    <source>
        <dbReference type="SAM" id="Phobius"/>
    </source>
</evidence>
<reference evidence="2" key="1">
    <citation type="submission" date="2023-06" db="EMBL/GenBank/DDBJ databases">
        <title>Black Yeasts Isolated from many extreme environments.</title>
        <authorList>
            <person name="Coleine C."/>
            <person name="Stajich J.E."/>
            <person name="Selbmann L."/>
        </authorList>
    </citation>
    <scope>NUCLEOTIDE SEQUENCE</scope>
    <source>
        <strain evidence="2">CCFEE 5200</strain>
    </source>
</reference>
<gene>
    <name evidence="2" type="ORF">LTR91_025480</name>
</gene>
<keyword evidence="3" id="KW-1185">Reference proteome</keyword>
<proteinExistence type="predicted"/>